<evidence type="ECO:0000259" key="5">
    <source>
        <dbReference type="PROSITE" id="PS51898"/>
    </source>
</evidence>
<protein>
    <recommendedName>
        <fullName evidence="5">Tyr recombinase domain-containing protein</fullName>
    </recommendedName>
</protein>
<reference evidence="6 7" key="1">
    <citation type="submission" date="2014-05" db="EMBL/GenBank/DDBJ databases">
        <title>Draft genome sequence of Amycolatopsis rifamycinica DSM 46095.</title>
        <authorList>
            <person name="Lal R."/>
            <person name="Saxena A."/>
            <person name="Kumari R."/>
            <person name="Mukherjee U."/>
            <person name="Singh P."/>
            <person name="Sangwan N."/>
            <person name="Mahato N.K."/>
        </authorList>
    </citation>
    <scope>NUCLEOTIDE SEQUENCE [LARGE SCALE GENOMIC DNA]</scope>
    <source>
        <strain evidence="6 7">DSM 46095</strain>
    </source>
</reference>
<evidence type="ECO:0000313" key="7">
    <source>
        <dbReference type="Proteomes" id="UP000027345"/>
    </source>
</evidence>
<dbReference type="GO" id="GO:0003677">
    <property type="term" value="F:DNA binding"/>
    <property type="evidence" value="ECO:0007669"/>
    <property type="project" value="UniProtKB-KW"/>
</dbReference>
<evidence type="ECO:0000256" key="3">
    <source>
        <dbReference type="ARBA" id="ARBA00023172"/>
    </source>
</evidence>
<dbReference type="Gene3D" id="1.10.150.130">
    <property type="match status" value="1"/>
</dbReference>
<dbReference type="EMBL" id="JMQI01000011">
    <property type="protein sequence ID" value="KDN23197.1"/>
    <property type="molecule type" value="Genomic_DNA"/>
</dbReference>
<accession>A0A066UBI4</accession>
<proteinExistence type="inferred from homology"/>
<dbReference type="AlphaFoldDB" id="A0A066UBI4"/>
<dbReference type="GO" id="GO:0006310">
    <property type="term" value="P:DNA recombination"/>
    <property type="evidence" value="ECO:0007669"/>
    <property type="project" value="UniProtKB-KW"/>
</dbReference>
<keyword evidence="2" id="KW-0238">DNA-binding</keyword>
<dbReference type="PANTHER" id="PTHR30349">
    <property type="entry name" value="PHAGE INTEGRASE-RELATED"/>
    <property type="match status" value="1"/>
</dbReference>
<sequence length="476" mass="53230">MSSSYNVRVWAIETRVNAAGKSTSYRALWRVDKKDFKESFKLYTQADGFRSSLLAAQRAGEAFDVVSGLPPSLTRPAGDMSWYALTVAYIDMKWPDAAATARQTMAEALIRVMPVFVKRDKNGPDAKVIRSALRQWGYNTEYRTNREVPDDVRKVLKWLERNTMPVRAAVDPDVLRALQRAVTKRLDGKKFAPSVARKTRGVLFNALDYAVEKKQIDANPLTSVKWTAMPKGKRKVDKRAVPNPTQARALLSGVGALPRSGPRLEAFFGAMYYAGLRPEEVVSLNKRNVVSLPDPVWSDDDGEYVYGWGTFRLDKAEPHAGGRWTDSGKPRDDRPLKSRDDGADRTVSFPPDLTRLLHRHILRYGYGPDGRLFQAEQGGEIPMITYTRAWRAVRKVVLTEEQQQTPLAARPYDLRHAAVSTQLVAGVDPATVAEWAGHSVGVLFEVYAAFLDGGEEANRARIEKILAHKPRSDSEG</sequence>
<keyword evidence="7" id="KW-1185">Reference proteome</keyword>
<comment type="caution">
    <text evidence="6">The sequence shown here is derived from an EMBL/GenBank/DDBJ whole genome shotgun (WGS) entry which is preliminary data.</text>
</comment>
<dbReference type="eggNOG" id="COG0582">
    <property type="taxonomic scope" value="Bacteria"/>
</dbReference>
<dbReference type="PANTHER" id="PTHR30349:SF64">
    <property type="entry name" value="PROPHAGE INTEGRASE INTD-RELATED"/>
    <property type="match status" value="1"/>
</dbReference>
<dbReference type="Gene3D" id="1.10.443.10">
    <property type="entry name" value="Intergrase catalytic core"/>
    <property type="match status" value="1"/>
</dbReference>
<dbReference type="InterPro" id="IPR002104">
    <property type="entry name" value="Integrase_catalytic"/>
</dbReference>
<feature type="compositionally biased region" description="Basic and acidic residues" evidence="4">
    <location>
        <begin position="319"/>
        <end position="344"/>
    </location>
</feature>
<gene>
    <name evidence="6" type="ORF">DV20_05630</name>
</gene>
<dbReference type="InterPro" id="IPR013762">
    <property type="entry name" value="Integrase-like_cat_sf"/>
</dbReference>
<organism evidence="6 7">
    <name type="scientific">Amycolatopsis rifamycinica</name>
    <dbReference type="NCBI Taxonomy" id="287986"/>
    <lineage>
        <taxon>Bacteria</taxon>
        <taxon>Bacillati</taxon>
        <taxon>Actinomycetota</taxon>
        <taxon>Actinomycetes</taxon>
        <taxon>Pseudonocardiales</taxon>
        <taxon>Pseudonocardiaceae</taxon>
        <taxon>Amycolatopsis</taxon>
    </lineage>
</organism>
<dbReference type="SUPFAM" id="SSF56349">
    <property type="entry name" value="DNA breaking-rejoining enzymes"/>
    <property type="match status" value="1"/>
</dbReference>
<evidence type="ECO:0000256" key="4">
    <source>
        <dbReference type="SAM" id="MobiDB-lite"/>
    </source>
</evidence>
<dbReference type="Proteomes" id="UP000027345">
    <property type="component" value="Unassembled WGS sequence"/>
</dbReference>
<evidence type="ECO:0000256" key="2">
    <source>
        <dbReference type="ARBA" id="ARBA00023125"/>
    </source>
</evidence>
<evidence type="ECO:0000256" key="1">
    <source>
        <dbReference type="ARBA" id="ARBA00008857"/>
    </source>
</evidence>
<name>A0A066UBI4_9PSEU</name>
<dbReference type="InterPro" id="IPR050090">
    <property type="entry name" value="Tyrosine_recombinase_XerCD"/>
</dbReference>
<dbReference type="PROSITE" id="PS51898">
    <property type="entry name" value="TYR_RECOMBINASE"/>
    <property type="match status" value="1"/>
</dbReference>
<evidence type="ECO:0000313" key="6">
    <source>
        <dbReference type="EMBL" id="KDN23197.1"/>
    </source>
</evidence>
<feature type="region of interest" description="Disordered" evidence="4">
    <location>
        <begin position="319"/>
        <end position="346"/>
    </location>
</feature>
<feature type="domain" description="Tyr recombinase" evidence="5">
    <location>
        <begin position="236"/>
        <end position="461"/>
    </location>
</feature>
<dbReference type="STRING" id="287986.DV20_05630"/>
<dbReference type="InterPro" id="IPR010998">
    <property type="entry name" value="Integrase_recombinase_N"/>
</dbReference>
<keyword evidence="3" id="KW-0233">DNA recombination</keyword>
<comment type="similarity">
    <text evidence="1">Belongs to the 'phage' integrase family.</text>
</comment>
<dbReference type="InterPro" id="IPR011010">
    <property type="entry name" value="DNA_brk_join_enz"/>
</dbReference>
<dbReference type="GO" id="GO:0015074">
    <property type="term" value="P:DNA integration"/>
    <property type="evidence" value="ECO:0007669"/>
    <property type="project" value="InterPro"/>
</dbReference>